<dbReference type="InterPro" id="IPR036397">
    <property type="entry name" value="RNaseH_sf"/>
</dbReference>
<dbReference type="InterPro" id="IPR001584">
    <property type="entry name" value="Integrase_cat-core"/>
</dbReference>
<evidence type="ECO:0000259" key="2">
    <source>
        <dbReference type="PROSITE" id="PS50994"/>
    </source>
</evidence>
<feature type="domain" description="Integrase catalytic" evidence="2">
    <location>
        <begin position="1"/>
        <end position="69"/>
    </location>
</feature>
<dbReference type="Gene3D" id="3.30.420.10">
    <property type="entry name" value="Ribonuclease H-like superfamily/Ribonuclease H"/>
    <property type="match status" value="1"/>
</dbReference>
<evidence type="ECO:0000313" key="4">
    <source>
        <dbReference type="Proteomes" id="UP000479000"/>
    </source>
</evidence>
<dbReference type="EMBL" id="CADCXU010026011">
    <property type="protein sequence ID" value="CAB0013080.1"/>
    <property type="molecule type" value="Genomic_DNA"/>
</dbReference>
<dbReference type="SUPFAM" id="SSF53098">
    <property type="entry name" value="Ribonuclease H-like"/>
    <property type="match status" value="1"/>
</dbReference>
<dbReference type="GO" id="GO:0003676">
    <property type="term" value="F:nucleic acid binding"/>
    <property type="evidence" value="ECO:0007669"/>
    <property type="project" value="InterPro"/>
</dbReference>
<keyword evidence="4" id="KW-1185">Reference proteome</keyword>
<dbReference type="OrthoDB" id="6623788at2759"/>
<gene>
    <name evidence="3" type="ORF">NTEN_LOCUS17735</name>
</gene>
<reference evidence="3 4" key="1">
    <citation type="submission" date="2020-02" db="EMBL/GenBank/DDBJ databases">
        <authorList>
            <person name="Ferguson B K."/>
        </authorList>
    </citation>
    <scope>NUCLEOTIDE SEQUENCE [LARGE SCALE GENOMIC DNA]</scope>
</reference>
<feature type="region of interest" description="Disordered" evidence="1">
    <location>
        <begin position="135"/>
        <end position="155"/>
    </location>
</feature>
<sequence length="155" mass="17524">MSTPYNPTGNGQIERENGTIWRTISLALKTNNLEVSDWEAVLADALHSIRSLLCTATNETPHERMFRHHRRSSNGCTLPSWLTPSAKVLMKKHVRASKYDPLVEEVELIEVNPQYARVKLEDGRETSVSLKHLAPCGGDATHFREESESEDEEPE</sequence>
<organism evidence="3 4">
    <name type="scientific">Nesidiocoris tenuis</name>
    <dbReference type="NCBI Taxonomy" id="355587"/>
    <lineage>
        <taxon>Eukaryota</taxon>
        <taxon>Metazoa</taxon>
        <taxon>Ecdysozoa</taxon>
        <taxon>Arthropoda</taxon>
        <taxon>Hexapoda</taxon>
        <taxon>Insecta</taxon>
        <taxon>Pterygota</taxon>
        <taxon>Neoptera</taxon>
        <taxon>Paraneoptera</taxon>
        <taxon>Hemiptera</taxon>
        <taxon>Heteroptera</taxon>
        <taxon>Panheteroptera</taxon>
        <taxon>Cimicomorpha</taxon>
        <taxon>Miridae</taxon>
        <taxon>Dicyphina</taxon>
        <taxon>Nesidiocoris</taxon>
    </lineage>
</organism>
<proteinExistence type="predicted"/>
<feature type="non-terminal residue" evidence="3">
    <location>
        <position position="155"/>
    </location>
</feature>
<dbReference type="InterPro" id="IPR012337">
    <property type="entry name" value="RNaseH-like_sf"/>
</dbReference>
<accession>A0A6H5HB56</accession>
<dbReference type="AlphaFoldDB" id="A0A6H5HB56"/>
<protein>
    <recommendedName>
        <fullName evidence="2">Integrase catalytic domain-containing protein</fullName>
    </recommendedName>
</protein>
<name>A0A6H5HB56_9HEMI</name>
<dbReference type="GO" id="GO:0015074">
    <property type="term" value="P:DNA integration"/>
    <property type="evidence" value="ECO:0007669"/>
    <property type="project" value="InterPro"/>
</dbReference>
<dbReference type="Proteomes" id="UP000479000">
    <property type="component" value="Unassembled WGS sequence"/>
</dbReference>
<dbReference type="PROSITE" id="PS50994">
    <property type="entry name" value="INTEGRASE"/>
    <property type="match status" value="1"/>
</dbReference>
<evidence type="ECO:0000313" key="3">
    <source>
        <dbReference type="EMBL" id="CAB0013080.1"/>
    </source>
</evidence>
<evidence type="ECO:0000256" key="1">
    <source>
        <dbReference type="SAM" id="MobiDB-lite"/>
    </source>
</evidence>